<dbReference type="EMBL" id="DS231703">
    <property type="protein sequence ID" value="KNB05153.1"/>
    <property type="molecule type" value="Genomic_DNA"/>
</dbReference>
<dbReference type="OrthoDB" id="433955at2759"/>
<accession>A0A0J9V1X2</accession>
<proteinExistence type="predicted"/>
<dbReference type="InterPro" id="IPR029063">
    <property type="entry name" value="SAM-dependent_MTases_sf"/>
</dbReference>
<dbReference type="RefSeq" id="XP_018243198.1">
    <property type="nucleotide sequence ID" value="XM_018386090.1"/>
</dbReference>
<dbReference type="KEGG" id="fox:FOXG_07506"/>
<dbReference type="Gene3D" id="3.40.50.150">
    <property type="entry name" value="Vaccinia Virus protein VP39"/>
    <property type="match status" value="2"/>
</dbReference>
<evidence type="ECO:0000313" key="2">
    <source>
        <dbReference type="EMBL" id="KNB05153.1"/>
    </source>
</evidence>
<reference evidence="2" key="2">
    <citation type="journal article" date="2010" name="Nature">
        <title>Comparative genomics reveals mobile pathogenicity chromosomes in Fusarium.</title>
        <authorList>
            <person name="Ma L.J."/>
            <person name="van der Does H.C."/>
            <person name="Borkovich K.A."/>
            <person name="Coleman J.J."/>
            <person name="Daboussi M.J."/>
            <person name="Di Pietro A."/>
            <person name="Dufresne M."/>
            <person name="Freitag M."/>
            <person name="Grabherr M."/>
            <person name="Henrissat B."/>
            <person name="Houterman P.M."/>
            <person name="Kang S."/>
            <person name="Shim W.B."/>
            <person name="Woloshuk C."/>
            <person name="Xie X."/>
            <person name="Xu J.R."/>
            <person name="Antoniw J."/>
            <person name="Baker S.E."/>
            <person name="Bluhm B.H."/>
            <person name="Breakspear A."/>
            <person name="Brown D.W."/>
            <person name="Butchko R.A."/>
            <person name="Chapman S."/>
            <person name="Coulson R."/>
            <person name="Coutinho P.M."/>
            <person name="Danchin E.G."/>
            <person name="Diener A."/>
            <person name="Gale L.R."/>
            <person name="Gardiner D.M."/>
            <person name="Goff S."/>
            <person name="Hammond-Kosack K.E."/>
            <person name="Hilburn K."/>
            <person name="Hua-Van A."/>
            <person name="Jonkers W."/>
            <person name="Kazan K."/>
            <person name="Kodira C.D."/>
            <person name="Koehrsen M."/>
            <person name="Kumar L."/>
            <person name="Lee Y.H."/>
            <person name="Li L."/>
            <person name="Manners J.M."/>
            <person name="Miranda-Saavedra D."/>
            <person name="Mukherjee M."/>
            <person name="Park G."/>
            <person name="Park J."/>
            <person name="Park S.Y."/>
            <person name="Proctor R.H."/>
            <person name="Regev A."/>
            <person name="Ruiz-Roldan M.C."/>
            <person name="Sain D."/>
            <person name="Sakthikumar S."/>
            <person name="Sykes S."/>
            <person name="Schwartz D.C."/>
            <person name="Turgeon B.G."/>
            <person name="Wapinski I."/>
            <person name="Yoder O."/>
            <person name="Young S."/>
            <person name="Zeng Q."/>
            <person name="Zhou S."/>
            <person name="Galagan J."/>
            <person name="Cuomo C.A."/>
            <person name="Kistler H.C."/>
            <person name="Rep M."/>
        </authorList>
    </citation>
    <scope>NUCLEOTIDE SEQUENCE [LARGE SCALE GENOMIC DNA]</scope>
    <source>
        <strain evidence="2">4287</strain>
    </source>
</reference>
<dbReference type="AlphaFoldDB" id="A0A0J9V1X2"/>
<reference evidence="2" key="1">
    <citation type="submission" date="2007-04" db="EMBL/GenBank/DDBJ databases">
        <authorList>
            <consortium name="The Broad Institute Genome Sequencing Platform"/>
            <person name="Birren B."/>
            <person name="Lander E."/>
            <person name="Galagan J."/>
            <person name="Nusbaum C."/>
            <person name="Devon K."/>
            <person name="Ma L.-J."/>
            <person name="Jaffe D."/>
            <person name="Butler J."/>
            <person name="Alvarez P."/>
            <person name="Gnerre S."/>
            <person name="Grabherr M."/>
            <person name="Kleber M."/>
            <person name="Mauceli E."/>
            <person name="Brockman W."/>
            <person name="MacCallum I.A."/>
            <person name="Young S."/>
            <person name="LaButti K."/>
            <person name="DeCaprio D."/>
            <person name="Crawford M."/>
            <person name="Koehrsen M."/>
            <person name="Engels R."/>
            <person name="Montgomery P."/>
            <person name="Pearson M."/>
            <person name="Howarth C."/>
            <person name="Larson L."/>
            <person name="White J."/>
            <person name="O'Leary S."/>
            <person name="Kodira C."/>
            <person name="Zeng Q."/>
            <person name="Yandava C."/>
            <person name="Alvarado L."/>
            <person name="Kistler C."/>
            <person name="Shim W.-B."/>
            <person name="Kang S."/>
            <person name="Woloshuk C."/>
        </authorList>
    </citation>
    <scope>NUCLEOTIDE SEQUENCE</scope>
    <source>
        <strain evidence="2">4287</strain>
    </source>
</reference>
<dbReference type="GeneID" id="28949190"/>
<evidence type="ECO:0000256" key="1">
    <source>
        <dbReference type="SAM" id="MobiDB-lite"/>
    </source>
</evidence>
<gene>
    <name evidence="2" type="ORF">FOXG_07506</name>
</gene>
<protein>
    <submittedName>
        <fullName evidence="2">Uncharacterized protein</fullName>
    </submittedName>
</protein>
<evidence type="ECO:0000313" key="3">
    <source>
        <dbReference type="Proteomes" id="UP000009097"/>
    </source>
</evidence>
<feature type="compositionally biased region" description="Polar residues" evidence="1">
    <location>
        <begin position="235"/>
        <end position="246"/>
    </location>
</feature>
<organism evidence="2 3">
    <name type="scientific">Fusarium oxysporum f. sp. lycopersici (strain 4287 / CBS 123668 / FGSC 9935 / NRRL 34936)</name>
    <name type="common">Fusarium vascular wilt of tomato</name>
    <dbReference type="NCBI Taxonomy" id="426428"/>
    <lineage>
        <taxon>Eukaryota</taxon>
        <taxon>Fungi</taxon>
        <taxon>Dikarya</taxon>
        <taxon>Ascomycota</taxon>
        <taxon>Pezizomycotina</taxon>
        <taxon>Sordariomycetes</taxon>
        <taxon>Hypocreomycetidae</taxon>
        <taxon>Hypocreales</taxon>
        <taxon>Nectriaceae</taxon>
        <taxon>Fusarium</taxon>
        <taxon>Fusarium oxysporum species complex</taxon>
    </lineage>
</organism>
<sequence length="367" mass="40737">MSTLALPSSSLPPLFTLSKRTEADIFNALHYLAAIYCPLSFPFSKELGDSKHAFAEVDSGYTSGNEDDEAELTPAIIRADVHEKSFAERWLTGLISRVESLEIFSSEEASQRALDQAAYIFESLFASVLDEDDQNSPFLREFSFDMKAPGEEKKQISVQLNDGLAGTNDTDFEDVGLQSWGASIVFSDLMCTDPERFGLTNLDPTEHNRIIELGAGTGLYHRNRLPPSRSLKPGNPTSSINYPSPSPVQASPLDWADFSNSAPFDVPATMLFATDVVYAPEHARWLRDCATRLLSDDGVFWLLVTIRPNGKFAGIGDTVEAAFAERDRLRGKNGRRLDILERQKLDKRSGVGRGDESHYELFRIAWA</sequence>
<dbReference type="Proteomes" id="UP000009097">
    <property type="component" value="Unassembled WGS sequence"/>
</dbReference>
<feature type="region of interest" description="Disordered" evidence="1">
    <location>
        <begin position="221"/>
        <end position="246"/>
    </location>
</feature>
<name>A0A0J9V1X2_FUSO4</name>
<dbReference type="VEuPathDB" id="FungiDB:FOXG_07506"/>